<protein>
    <submittedName>
        <fullName evidence="2">Uncharacterized protein</fullName>
    </submittedName>
</protein>
<proteinExistence type="predicted"/>
<keyword evidence="1" id="KW-0472">Membrane</keyword>
<sequence length="63" mass="6589">MDFDLTKTVALLVGLVLLGTVALIGMGFMATSTVLMMVTPAMLVFGALCLAIGVKHGEYRATN</sequence>
<feature type="transmembrane region" description="Helical" evidence="1">
    <location>
        <begin position="9"/>
        <end position="28"/>
    </location>
</feature>
<gene>
    <name evidence="2" type="ORF">ACFQJC_11955</name>
</gene>
<keyword evidence="1" id="KW-1133">Transmembrane helix</keyword>
<evidence type="ECO:0000313" key="3">
    <source>
        <dbReference type="Proteomes" id="UP001596481"/>
    </source>
</evidence>
<evidence type="ECO:0000256" key="1">
    <source>
        <dbReference type="SAM" id="Phobius"/>
    </source>
</evidence>
<dbReference type="RefSeq" id="WP_390223749.1">
    <property type="nucleotide sequence ID" value="NZ_JBHTAA010000005.1"/>
</dbReference>
<reference evidence="2 3" key="1">
    <citation type="journal article" date="2019" name="Int. J. Syst. Evol. Microbiol.">
        <title>The Global Catalogue of Microorganisms (GCM) 10K type strain sequencing project: providing services to taxonomists for standard genome sequencing and annotation.</title>
        <authorList>
            <consortium name="The Broad Institute Genomics Platform"/>
            <consortium name="The Broad Institute Genome Sequencing Center for Infectious Disease"/>
            <person name="Wu L."/>
            <person name="Ma J."/>
        </authorList>
    </citation>
    <scope>NUCLEOTIDE SEQUENCE [LARGE SCALE GENOMIC DNA]</scope>
    <source>
        <strain evidence="2 3">DSM 29988</strain>
    </source>
</reference>
<keyword evidence="3" id="KW-1185">Reference proteome</keyword>
<dbReference type="Pfam" id="PF24020">
    <property type="entry name" value="DUF7333"/>
    <property type="match status" value="1"/>
</dbReference>
<organism evidence="2 3">
    <name type="scientific">Haloferax namakaokahaiae</name>
    <dbReference type="NCBI Taxonomy" id="1748331"/>
    <lineage>
        <taxon>Archaea</taxon>
        <taxon>Methanobacteriati</taxon>
        <taxon>Methanobacteriota</taxon>
        <taxon>Stenosarchaea group</taxon>
        <taxon>Halobacteria</taxon>
        <taxon>Halobacteriales</taxon>
        <taxon>Haloferacaceae</taxon>
        <taxon>Haloferax</taxon>
    </lineage>
</organism>
<name>A0ABD5ZGD7_9EURY</name>
<dbReference type="InterPro" id="IPR055757">
    <property type="entry name" value="DUF7333"/>
</dbReference>
<accession>A0ABD5ZGD7</accession>
<evidence type="ECO:0000313" key="2">
    <source>
        <dbReference type="EMBL" id="MFC7204231.1"/>
    </source>
</evidence>
<comment type="caution">
    <text evidence="2">The sequence shown here is derived from an EMBL/GenBank/DDBJ whole genome shotgun (WGS) entry which is preliminary data.</text>
</comment>
<feature type="transmembrane region" description="Helical" evidence="1">
    <location>
        <begin position="34"/>
        <end position="54"/>
    </location>
</feature>
<dbReference type="EMBL" id="JBHTAA010000005">
    <property type="protein sequence ID" value="MFC7204231.1"/>
    <property type="molecule type" value="Genomic_DNA"/>
</dbReference>
<dbReference type="Proteomes" id="UP001596481">
    <property type="component" value="Unassembled WGS sequence"/>
</dbReference>
<keyword evidence="1" id="KW-0812">Transmembrane</keyword>
<dbReference type="AlphaFoldDB" id="A0ABD5ZGD7"/>